<gene>
    <name evidence="1" type="ORF">O0R46_02010</name>
</gene>
<dbReference type="InterPro" id="IPR008651">
    <property type="entry name" value="Uncharacterised_HicB"/>
</dbReference>
<dbReference type="InterPro" id="IPR010985">
    <property type="entry name" value="Ribbon_hlx_hlx"/>
</dbReference>
<dbReference type="RefSeq" id="WP_269311941.1">
    <property type="nucleotide sequence ID" value="NZ_CP114052.1"/>
</dbReference>
<dbReference type="EMBL" id="CP114052">
    <property type="protein sequence ID" value="WAW15247.1"/>
    <property type="molecule type" value="Genomic_DNA"/>
</dbReference>
<dbReference type="Pfam" id="PF05534">
    <property type="entry name" value="HicB"/>
    <property type="match status" value="1"/>
</dbReference>
<sequence>MEKVRMTIRVVPKLDEKISKTAKETGKSKNAVIIDACWDFIKKRRFQ</sequence>
<name>A0ABY7JU55_9FIRM</name>
<organism evidence="1 2">
    <name type="scientific">Peptostreptococcus equinus</name>
    <dbReference type="NCBI Taxonomy" id="3003601"/>
    <lineage>
        <taxon>Bacteria</taxon>
        <taxon>Bacillati</taxon>
        <taxon>Bacillota</taxon>
        <taxon>Clostridia</taxon>
        <taxon>Peptostreptococcales</taxon>
        <taxon>Peptostreptococcaceae</taxon>
        <taxon>Peptostreptococcus</taxon>
    </lineage>
</organism>
<protein>
    <submittedName>
        <fullName evidence="1">Toxin-antitoxin system HicB family antitoxin</fullName>
    </submittedName>
</protein>
<keyword evidence="2" id="KW-1185">Reference proteome</keyword>
<accession>A0ABY7JU55</accession>
<dbReference type="SUPFAM" id="SSF47598">
    <property type="entry name" value="Ribbon-helix-helix"/>
    <property type="match status" value="1"/>
</dbReference>
<evidence type="ECO:0000313" key="2">
    <source>
        <dbReference type="Proteomes" id="UP001164187"/>
    </source>
</evidence>
<evidence type="ECO:0000313" key="1">
    <source>
        <dbReference type="EMBL" id="WAW15247.1"/>
    </source>
</evidence>
<proteinExistence type="predicted"/>
<dbReference type="Proteomes" id="UP001164187">
    <property type="component" value="Chromosome"/>
</dbReference>
<reference evidence="1" key="1">
    <citation type="submission" date="2022-12" db="EMBL/GenBank/DDBJ databases">
        <title>Peptostreptococcus.</title>
        <authorList>
            <person name="Lee S.H."/>
        </authorList>
    </citation>
    <scope>NUCLEOTIDE SEQUENCE</scope>
    <source>
        <strain evidence="1">CBA3647</strain>
    </source>
</reference>